<proteinExistence type="predicted"/>
<dbReference type="PRINTS" id="PR01252">
    <property type="entry name" value="AMPHIPHYSIN1"/>
</dbReference>
<evidence type="ECO:0000256" key="7">
    <source>
        <dbReference type="PROSITE-ProRule" id="PRU00192"/>
    </source>
</evidence>
<gene>
    <name evidence="12" type="primary">LOC107718041</name>
</gene>
<dbReference type="PRINTS" id="PR01251">
    <property type="entry name" value="AMPHIPHYSIN"/>
</dbReference>
<dbReference type="InterPro" id="IPR027267">
    <property type="entry name" value="AH/BAR_dom_sf"/>
</dbReference>
<dbReference type="PROSITE" id="PS50002">
    <property type="entry name" value="SH3"/>
    <property type="match status" value="1"/>
</dbReference>
<evidence type="ECO:0000256" key="9">
    <source>
        <dbReference type="SAM" id="MobiDB-lite"/>
    </source>
</evidence>
<feature type="compositionally biased region" description="Polar residues" evidence="9">
    <location>
        <begin position="402"/>
        <end position="417"/>
    </location>
</feature>
<dbReference type="SMART" id="SM00326">
    <property type="entry name" value="SH3"/>
    <property type="match status" value="1"/>
</dbReference>
<feature type="compositionally biased region" description="Basic and acidic residues" evidence="9">
    <location>
        <begin position="563"/>
        <end position="583"/>
    </location>
</feature>
<name>A0A673NHB2_9TELE</name>
<dbReference type="Pfam" id="PF00018">
    <property type="entry name" value="SH3_1"/>
    <property type="match status" value="1"/>
</dbReference>
<organism evidence="12 13">
    <name type="scientific">Sinocyclocheilus rhinocerous</name>
    <dbReference type="NCBI Taxonomy" id="307959"/>
    <lineage>
        <taxon>Eukaryota</taxon>
        <taxon>Metazoa</taxon>
        <taxon>Chordata</taxon>
        <taxon>Craniata</taxon>
        <taxon>Vertebrata</taxon>
        <taxon>Euteleostomi</taxon>
        <taxon>Actinopterygii</taxon>
        <taxon>Neopterygii</taxon>
        <taxon>Teleostei</taxon>
        <taxon>Ostariophysi</taxon>
        <taxon>Cypriniformes</taxon>
        <taxon>Cyprinidae</taxon>
        <taxon>Cyprininae</taxon>
        <taxon>Sinocyclocheilus</taxon>
    </lineage>
</organism>
<keyword evidence="13" id="KW-1185">Reference proteome</keyword>
<dbReference type="Pfam" id="PF03114">
    <property type="entry name" value="BAR"/>
    <property type="match status" value="1"/>
</dbReference>
<evidence type="ECO:0000256" key="1">
    <source>
        <dbReference type="ARBA" id="ARBA00004308"/>
    </source>
</evidence>
<feature type="compositionally biased region" description="Low complexity" evidence="9">
    <location>
        <begin position="501"/>
        <end position="513"/>
    </location>
</feature>
<dbReference type="SUPFAM" id="SSF50044">
    <property type="entry name" value="SH3-domain"/>
    <property type="match status" value="1"/>
</dbReference>
<evidence type="ECO:0000256" key="8">
    <source>
        <dbReference type="SAM" id="Coils"/>
    </source>
</evidence>
<feature type="region of interest" description="Disordered" evidence="9">
    <location>
        <begin position="402"/>
        <end position="447"/>
    </location>
</feature>
<feature type="compositionally biased region" description="Acidic residues" evidence="9">
    <location>
        <begin position="462"/>
        <end position="473"/>
    </location>
</feature>
<sequence length="750" mass="81808">MAEIKTGIFAKNVQKRLSRAQEKVLQKLGKADETKDEQFEQCVQNFKRQEFEGSRLQREMKAYIAAVKGMQQASRNLTESLHEVYESDWHGKDDVMIIGKNCDVLWEDFHQKLVDSTINTLETYLTQFPDLKIRVAKRSRKLIDYDSARHHLETLQASTMRNEKKIAKAEEDLKKAQSVFDDLNVGLQDELPTLWDSRVGFYVSTFQNVSSLEARFHREISFLCHKLYEVMNKLAEQHSDKMFTIQGAPSDSGPLRLARTPTPPDDESSDSSPAASPNHTLRPTSPGTHGISSYQLKMGPPKPPPPKATPTKELQQEQIIDLFDGGFPEISVTSPQPNEKPGESLLDLDFDPFKPDASTPIGQTQSPISQTLPWDLWAVSLLSLPAADAGFTANWAADFGSSATTGTEESGNAQTAVDEQGWPPAEGWPTEVASQPQGEAATDEDATVPTFVAEFDKMSEVEAPEGDVAEGEGEAAPASVPEGGEGPVTTPATDTQPAEITASSPPAETATSAVESPVSAETEAAEQAEWLVLSVQTLALTPEHLFQTIDAKPEEEASSLEAKPGDEPDNVEPKPTDEPDKVDTQPGEVPDNIEPEPGDAPDNVEPQPGDETSKEGAANSGKEEEKMPIPSVVIEPASSNEGDDDRDGDIISPIATSDNGVITECQTTKDISSGMPPGYLFRVEMMHDFEAANPDELELKKGDIVLVVPTELAEDQDAGWLTGIRESDWLQHGTSAQKGLLPENFMQRLE</sequence>
<keyword evidence="4" id="KW-0963">Cytoplasm</keyword>
<feature type="domain" description="BAR" evidence="11">
    <location>
        <begin position="24"/>
        <end position="240"/>
    </location>
</feature>
<dbReference type="Gene3D" id="2.30.30.40">
    <property type="entry name" value="SH3 Domains"/>
    <property type="match status" value="1"/>
</dbReference>
<dbReference type="InterPro" id="IPR001452">
    <property type="entry name" value="SH3_domain"/>
</dbReference>
<feature type="region of interest" description="Disordered" evidence="9">
    <location>
        <begin position="244"/>
        <end position="313"/>
    </location>
</feature>
<evidence type="ECO:0000313" key="12">
    <source>
        <dbReference type="Ensembl" id="ENSSRHP00000101571.1"/>
    </source>
</evidence>
<evidence type="ECO:0000259" key="11">
    <source>
        <dbReference type="PROSITE" id="PS51021"/>
    </source>
</evidence>
<evidence type="ECO:0000256" key="6">
    <source>
        <dbReference type="ARBA" id="ARBA00023136"/>
    </source>
</evidence>
<dbReference type="Gene3D" id="1.20.1270.60">
    <property type="entry name" value="Arfaptin homology (AH) domain/BAR domain"/>
    <property type="match status" value="1"/>
</dbReference>
<reference evidence="12" key="2">
    <citation type="submission" date="2025-09" db="UniProtKB">
        <authorList>
            <consortium name="Ensembl"/>
        </authorList>
    </citation>
    <scope>IDENTIFICATION</scope>
</reference>
<dbReference type="InterPro" id="IPR004148">
    <property type="entry name" value="BAR_dom"/>
</dbReference>
<dbReference type="PRINTS" id="PR00452">
    <property type="entry name" value="SH3DOMAIN"/>
</dbReference>
<dbReference type="GO" id="GO:0048488">
    <property type="term" value="P:synaptic vesicle endocytosis"/>
    <property type="evidence" value="ECO:0007669"/>
    <property type="project" value="TreeGrafter"/>
</dbReference>
<dbReference type="AlphaFoldDB" id="A0A673NHB2"/>
<evidence type="ECO:0000313" key="13">
    <source>
        <dbReference type="Proteomes" id="UP000472270"/>
    </source>
</evidence>
<dbReference type="CDD" id="cd07611">
    <property type="entry name" value="BAR_Amphiphysin_I_II"/>
    <property type="match status" value="1"/>
</dbReference>
<feature type="compositionally biased region" description="Polar residues" evidence="9">
    <location>
        <begin position="278"/>
        <end position="295"/>
    </location>
</feature>
<dbReference type="InterPro" id="IPR036028">
    <property type="entry name" value="SH3-like_dom_sf"/>
</dbReference>
<dbReference type="FunFam" id="1.20.1270.60:FF:000013">
    <property type="entry name" value="Amphiphysin isoform 2"/>
    <property type="match status" value="1"/>
</dbReference>
<dbReference type="PANTHER" id="PTHR46514:SF2">
    <property type="entry name" value="AMPHIPHYSIN"/>
    <property type="match status" value="1"/>
</dbReference>
<dbReference type="GO" id="GO:0005543">
    <property type="term" value="F:phospholipid binding"/>
    <property type="evidence" value="ECO:0007669"/>
    <property type="project" value="TreeGrafter"/>
</dbReference>
<evidence type="ECO:0000256" key="3">
    <source>
        <dbReference type="ARBA" id="ARBA00022443"/>
    </source>
</evidence>
<dbReference type="Ensembl" id="ENSSRHT00000104316.1">
    <property type="protein sequence ID" value="ENSSRHP00000101571.1"/>
    <property type="gene ID" value="ENSSRHG00000049766.1"/>
</dbReference>
<reference evidence="12" key="1">
    <citation type="submission" date="2025-08" db="UniProtKB">
        <authorList>
            <consortium name="Ensembl"/>
        </authorList>
    </citation>
    <scope>IDENTIFICATION</scope>
</reference>
<keyword evidence="6" id="KW-0472">Membrane</keyword>
<evidence type="ECO:0000259" key="10">
    <source>
        <dbReference type="PROSITE" id="PS50002"/>
    </source>
</evidence>
<feature type="domain" description="SH3" evidence="10">
    <location>
        <begin position="678"/>
        <end position="750"/>
    </location>
</feature>
<keyword evidence="3 7" id="KW-0728">SH3 domain</keyword>
<feature type="coiled-coil region" evidence="8">
    <location>
        <begin position="152"/>
        <end position="179"/>
    </location>
</feature>
<evidence type="ECO:0000256" key="2">
    <source>
        <dbReference type="ARBA" id="ARBA00004496"/>
    </source>
</evidence>
<dbReference type="GO" id="GO:0005886">
    <property type="term" value="C:plasma membrane"/>
    <property type="evidence" value="ECO:0007669"/>
    <property type="project" value="TreeGrafter"/>
</dbReference>
<accession>A0A673NHB2</accession>
<dbReference type="PROSITE" id="PS51021">
    <property type="entry name" value="BAR"/>
    <property type="match status" value="1"/>
</dbReference>
<keyword evidence="5 8" id="KW-0175">Coiled coil</keyword>
<evidence type="ECO:0000256" key="5">
    <source>
        <dbReference type="ARBA" id="ARBA00023054"/>
    </source>
</evidence>
<feature type="region of interest" description="Disordered" evidence="9">
    <location>
        <begin position="546"/>
        <end position="659"/>
    </location>
</feature>
<evidence type="ECO:0000256" key="4">
    <source>
        <dbReference type="ARBA" id="ARBA00022490"/>
    </source>
</evidence>
<dbReference type="PANTHER" id="PTHR46514">
    <property type="entry name" value="AMPHIPHYSIN"/>
    <property type="match status" value="1"/>
</dbReference>
<protein>
    <submittedName>
        <fullName evidence="12">Amphiphysin-like</fullName>
    </submittedName>
</protein>
<dbReference type="SUPFAM" id="SSF103657">
    <property type="entry name" value="BAR/IMD domain-like"/>
    <property type="match status" value="1"/>
</dbReference>
<dbReference type="InterPro" id="IPR003017">
    <property type="entry name" value="Amphiphysin_1"/>
</dbReference>
<dbReference type="GO" id="GO:0008021">
    <property type="term" value="C:synaptic vesicle"/>
    <property type="evidence" value="ECO:0007669"/>
    <property type="project" value="TreeGrafter"/>
</dbReference>
<dbReference type="SMART" id="SM00721">
    <property type="entry name" value="BAR"/>
    <property type="match status" value="1"/>
</dbReference>
<comment type="subcellular location">
    <subcellularLocation>
        <location evidence="2">Cytoplasm</location>
    </subcellularLocation>
    <subcellularLocation>
        <location evidence="1">Endomembrane system</location>
    </subcellularLocation>
</comment>
<dbReference type="Proteomes" id="UP000472270">
    <property type="component" value="Unassembled WGS sequence"/>
</dbReference>
<feature type="region of interest" description="Disordered" evidence="9">
    <location>
        <begin position="459"/>
        <end position="525"/>
    </location>
</feature>
<dbReference type="InterPro" id="IPR003005">
    <property type="entry name" value="Amphiphysin"/>
</dbReference>